<evidence type="ECO:0000256" key="4">
    <source>
        <dbReference type="ARBA" id="ARBA00022692"/>
    </source>
</evidence>
<evidence type="ECO:0000256" key="3">
    <source>
        <dbReference type="ARBA" id="ARBA00022475"/>
    </source>
</evidence>
<dbReference type="GO" id="GO:0006865">
    <property type="term" value="P:amino acid transport"/>
    <property type="evidence" value="ECO:0007669"/>
    <property type="project" value="UniProtKB-KW"/>
</dbReference>
<evidence type="ECO:0000256" key="9">
    <source>
        <dbReference type="SAM" id="Phobius"/>
    </source>
</evidence>
<feature type="transmembrane region" description="Helical" evidence="9">
    <location>
        <begin position="191"/>
        <end position="209"/>
    </location>
</feature>
<feature type="transmembrane region" description="Helical" evidence="9">
    <location>
        <begin position="253"/>
        <end position="277"/>
    </location>
</feature>
<keyword evidence="11" id="KW-1185">Reference proteome</keyword>
<proteinExistence type="inferred from homology"/>
<feature type="transmembrane region" description="Helical" evidence="9">
    <location>
        <begin position="221"/>
        <end position="246"/>
    </location>
</feature>
<dbReference type="AlphaFoldDB" id="A0A2W7NK82"/>
<gene>
    <name evidence="10" type="ORF">LX81_00326</name>
</gene>
<feature type="transmembrane region" description="Helical" evidence="9">
    <location>
        <begin position="91"/>
        <end position="115"/>
    </location>
</feature>
<evidence type="ECO:0000256" key="5">
    <source>
        <dbReference type="ARBA" id="ARBA00022970"/>
    </source>
</evidence>
<evidence type="ECO:0000313" key="11">
    <source>
        <dbReference type="Proteomes" id="UP000248916"/>
    </source>
</evidence>
<evidence type="ECO:0000256" key="1">
    <source>
        <dbReference type="ARBA" id="ARBA00004651"/>
    </source>
</evidence>
<dbReference type="Pfam" id="PF02653">
    <property type="entry name" value="BPD_transp_2"/>
    <property type="match status" value="1"/>
</dbReference>
<evidence type="ECO:0000256" key="8">
    <source>
        <dbReference type="ARBA" id="ARBA00037998"/>
    </source>
</evidence>
<dbReference type="EMBL" id="QKZL01000001">
    <property type="protein sequence ID" value="PZX19863.1"/>
    <property type="molecule type" value="Genomic_DNA"/>
</dbReference>
<evidence type="ECO:0000256" key="6">
    <source>
        <dbReference type="ARBA" id="ARBA00022989"/>
    </source>
</evidence>
<dbReference type="InterPro" id="IPR001851">
    <property type="entry name" value="ABC_transp_permease"/>
</dbReference>
<feature type="transmembrane region" description="Helical" evidence="9">
    <location>
        <begin position="12"/>
        <end position="33"/>
    </location>
</feature>
<dbReference type="OrthoDB" id="9807115at2"/>
<keyword evidence="2" id="KW-0813">Transport</keyword>
<reference evidence="10 11" key="1">
    <citation type="submission" date="2018-06" db="EMBL/GenBank/DDBJ databases">
        <title>Genomic Encyclopedia of Archaeal and Bacterial Type Strains, Phase II (KMG-II): from individual species to whole genera.</title>
        <authorList>
            <person name="Goeker M."/>
        </authorList>
    </citation>
    <scope>NUCLEOTIDE SEQUENCE [LARGE SCALE GENOMIC DNA]</scope>
    <source>
        <strain evidence="10 11">DSM 22009</strain>
    </source>
</reference>
<feature type="transmembrane region" description="Helical" evidence="9">
    <location>
        <begin position="142"/>
        <end position="159"/>
    </location>
</feature>
<organism evidence="10 11">
    <name type="scientific">Palleronia aestuarii</name>
    <dbReference type="NCBI Taxonomy" id="568105"/>
    <lineage>
        <taxon>Bacteria</taxon>
        <taxon>Pseudomonadati</taxon>
        <taxon>Pseudomonadota</taxon>
        <taxon>Alphaproteobacteria</taxon>
        <taxon>Rhodobacterales</taxon>
        <taxon>Roseobacteraceae</taxon>
        <taxon>Palleronia</taxon>
    </lineage>
</organism>
<keyword evidence="6 9" id="KW-1133">Transmembrane helix</keyword>
<dbReference type="PANTHER" id="PTHR11795">
    <property type="entry name" value="BRANCHED-CHAIN AMINO ACID TRANSPORT SYSTEM PERMEASE PROTEIN LIVH"/>
    <property type="match status" value="1"/>
</dbReference>
<keyword evidence="3" id="KW-1003">Cell membrane</keyword>
<dbReference type="GO" id="GO:0022857">
    <property type="term" value="F:transmembrane transporter activity"/>
    <property type="evidence" value="ECO:0007669"/>
    <property type="project" value="InterPro"/>
</dbReference>
<name>A0A2W7NK82_9RHOB</name>
<protein>
    <submittedName>
        <fullName evidence="10">Branched-chain amino acid transport system permease protein</fullName>
    </submittedName>
</protein>
<evidence type="ECO:0000256" key="7">
    <source>
        <dbReference type="ARBA" id="ARBA00023136"/>
    </source>
</evidence>
<dbReference type="GO" id="GO:0005886">
    <property type="term" value="C:plasma membrane"/>
    <property type="evidence" value="ECO:0007669"/>
    <property type="project" value="UniProtKB-SubCell"/>
</dbReference>
<comment type="similarity">
    <text evidence="8">Belongs to the binding-protein-dependent transport system permease family. LivHM subfamily.</text>
</comment>
<keyword evidence="4 9" id="KW-0812">Transmembrane</keyword>
<evidence type="ECO:0000313" key="10">
    <source>
        <dbReference type="EMBL" id="PZX19863.1"/>
    </source>
</evidence>
<dbReference type="Proteomes" id="UP000248916">
    <property type="component" value="Unassembled WGS sequence"/>
</dbReference>
<dbReference type="RefSeq" id="WP_111535524.1">
    <property type="nucleotide sequence ID" value="NZ_QKZL01000001.1"/>
</dbReference>
<dbReference type="PANTHER" id="PTHR11795:SF445">
    <property type="entry name" value="AMINO ACID ABC TRANSPORTER PERMEASE PROTEIN"/>
    <property type="match status" value="1"/>
</dbReference>
<dbReference type="InterPro" id="IPR052157">
    <property type="entry name" value="BCAA_transport_permease"/>
</dbReference>
<comment type="subcellular location">
    <subcellularLocation>
        <location evidence="1">Cell membrane</location>
        <topology evidence="1">Multi-pass membrane protein</topology>
    </subcellularLocation>
</comment>
<keyword evidence="5" id="KW-0029">Amino-acid transport</keyword>
<evidence type="ECO:0000256" key="2">
    <source>
        <dbReference type="ARBA" id="ARBA00022448"/>
    </source>
</evidence>
<sequence length="288" mass="30059">MLDILPQLLVNGIITGTLLAIPAIGFTAIFAVLRFPNFAVASHATIGAFAGYAANVWLGLPAELSLVAAFLVAGLVGVVSDEIALRPLRPYGALTTAIASIALTIVLENVVRLIFGNGLRGYDLPLVRDWRVWDIRIGPQQIENFALALILMAVVFAALRFSRIGKAMRAVADNPALAELKGIDPVRIGRLTAFFGMGLVGAGGMLLGLGTSIDPLTGFRFILPIFAAAVVGGLGSIPGAALGAMVVGLGEEVALLVLSPAYKSAVGFMAIVLVLTFRPRGLLGERAY</sequence>
<keyword evidence="7 9" id="KW-0472">Membrane</keyword>
<feature type="transmembrane region" description="Helical" evidence="9">
    <location>
        <begin position="64"/>
        <end position="84"/>
    </location>
</feature>
<dbReference type="CDD" id="cd06582">
    <property type="entry name" value="TM_PBP1_LivH_like"/>
    <property type="match status" value="1"/>
</dbReference>
<accession>A0A2W7NK82</accession>
<comment type="caution">
    <text evidence="10">The sequence shown here is derived from an EMBL/GenBank/DDBJ whole genome shotgun (WGS) entry which is preliminary data.</text>
</comment>